<evidence type="ECO:0000313" key="1">
    <source>
        <dbReference type="Ensembl" id="ENSCSAVP00000006609.1"/>
    </source>
</evidence>
<dbReference type="Ensembl" id="ENSCSAVT00000006693.1">
    <property type="protein sequence ID" value="ENSCSAVP00000006609.1"/>
    <property type="gene ID" value="ENSCSAVG00000003963.1"/>
</dbReference>
<accession>H2YMQ7</accession>
<dbReference type="Proteomes" id="UP000007875">
    <property type="component" value="Unassembled WGS sequence"/>
</dbReference>
<dbReference type="InParanoid" id="H2YMQ7"/>
<name>H2YMQ7_CIOSA</name>
<reference evidence="1" key="3">
    <citation type="submission" date="2025-09" db="UniProtKB">
        <authorList>
            <consortium name="Ensembl"/>
        </authorList>
    </citation>
    <scope>IDENTIFICATION</scope>
</reference>
<evidence type="ECO:0000313" key="2">
    <source>
        <dbReference type="Proteomes" id="UP000007875"/>
    </source>
</evidence>
<proteinExistence type="predicted"/>
<organism evidence="1 2">
    <name type="scientific">Ciona savignyi</name>
    <name type="common">Pacific transparent sea squirt</name>
    <dbReference type="NCBI Taxonomy" id="51511"/>
    <lineage>
        <taxon>Eukaryota</taxon>
        <taxon>Metazoa</taxon>
        <taxon>Chordata</taxon>
        <taxon>Tunicata</taxon>
        <taxon>Ascidiacea</taxon>
        <taxon>Phlebobranchia</taxon>
        <taxon>Cionidae</taxon>
        <taxon>Ciona</taxon>
    </lineage>
</organism>
<dbReference type="HOGENOM" id="CLU_3241876_0_0_1"/>
<dbReference type="AlphaFoldDB" id="H2YMQ7"/>
<protein>
    <submittedName>
        <fullName evidence="1">Uncharacterized protein</fullName>
    </submittedName>
</protein>
<reference evidence="1" key="2">
    <citation type="submission" date="2025-08" db="UniProtKB">
        <authorList>
            <consortium name="Ensembl"/>
        </authorList>
    </citation>
    <scope>IDENTIFICATION</scope>
</reference>
<sequence length="43" mass="4659">MVYQGYNAFVGHLLHVVSPTATLVQKPSEAEIDKKEARSCGPS</sequence>
<keyword evidence="2" id="KW-1185">Reference proteome</keyword>
<reference evidence="2" key="1">
    <citation type="submission" date="2003-08" db="EMBL/GenBank/DDBJ databases">
        <authorList>
            <person name="Birren B."/>
            <person name="Nusbaum C."/>
            <person name="Abebe A."/>
            <person name="Abouelleil A."/>
            <person name="Adekoya E."/>
            <person name="Ait-zahra M."/>
            <person name="Allen N."/>
            <person name="Allen T."/>
            <person name="An P."/>
            <person name="Anderson M."/>
            <person name="Anderson S."/>
            <person name="Arachchi H."/>
            <person name="Armbruster J."/>
            <person name="Bachantsang P."/>
            <person name="Baldwin J."/>
            <person name="Barry A."/>
            <person name="Bayul T."/>
            <person name="Blitshsteyn B."/>
            <person name="Bloom T."/>
            <person name="Blye J."/>
            <person name="Boguslavskiy L."/>
            <person name="Borowsky M."/>
            <person name="Boukhgalter B."/>
            <person name="Brunache A."/>
            <person name="Butler J."/>
            <person name="Calixte N."/>
            <person name="Calvo S."/>
            <person name="Camarata J."/>
            <person name="Campo K."/>
            <person name="Chang J."/>
            <person name="Cheshatsang Y."/>
            <person name="Citroen M."/>
            <person name="Collymore A."/>
            <person name="Considine T."/>
            <person name="Cook A."/>
            <person name="Cooke P."/>
            <person name="Corum B."/>
            <person name="Cuomo C."/>
            <person name="David R."/>
            <person name="Dawoe T."/>
            <person name="Degray S."/>
            <person name="Dodge S."/>
            <person name="Dooley K."/>
            <person name="Dorje P."/>
            <person name="Dorjee K."/>
            <person name="Dorris L."/>
            <person name="Duffey N."/>
            <person name="Dupes A."/>
            <person name="Elkins T."/>
            <person name="Engels R."/>
            <person name="Erickson J."/>
            <person name="Farina A."/>
            <person name="Faro S."/>
            <person name="Ferreira P."/>
            <person name="Fischer H."/>
            <person name="Fitzgerald M."/>
            <person name="Foley K."/>
            <person name="Gage D."/>
            <person name="Galagan J."/>
            <person name="Gearin G."/>
            <person name="Gnerre S."/>
            <person name="Gnirke A."/>
            <person name="Goyette A."/>
            <person name="Graham J."/>
            <person name="Grandbois E."/>
            <person name="Gyaltsen K."/>
            <person name="Hafez N."/>
            <person name="Hagopian D."/>
            <person name="Hagos B."/>
            <person name="Hall J."/>
            <person name="Hatcher B."/>
            <person name="Heller A."/>
            <person name="Higgins H."/>
            <person name="Honan T."/>
            <person name="Horn A."/>
            <person name="Houde N."/>
            <person name="Hughes L."/>
            <person name="Hulme W."/>
            <person name="Husby E."/>
            <person name="Iliev I."/>
            <person name="Jaffe D."/>
            <person name="Jones C."/>
            <person name="Kamal M."/>
            <person name="Kamat A."/>
            <person name="Kamvysselis M."/>
            <person name="Karlsson E."/>
            <person name="Kells C."/>
            <person name="Kieu A."/>
            <person name="Kisner P."/>
            <person name="Kodira C."/>
            <person name="Kulbokas E."/>
            <person name="Labutti K."/>
            <person name="Lama D."/>
            <person name="Landers T."/>
            <person name="Leger J."/>
            <person name="Levine S."/>
            <person name="Lewis D."/>
            <person name="Lewis T."/>
            <person name="Lindblad-toh K."/>
            <person name="Liu X."/>
            <person name="Lokyitsang T."/>
            <person name="Lokyitsang Y."/>
            <person name="Lucien O."/>
            <person name="Lui A."/>
            <person name="Ma L.J."/>
            <person name="Mabbitt R."/>
            <person name="Macdonald J."/>
            <person name="Maclean C."/>
            <person name="Major J."/>
            <person name="Manning J."/>
            <person name="Marabella R."/>
            <person name="Maru K."/>
            <person name="Matthews C."/>
            <person name="Mauceli E."/>
            <person name="Mccarthy M."/>
            <person name="Mcdonough S."/>
            <person name="Mcghee T."/>
            <person name="Meldrim J."/>
            <person name="Meneus L."/>
            <person name="Mesirov J."/>
            <person name="Mihalev A."/>
            <person name="Mihova T."/>
            <person name="Mikkelsen T."/>
            <person name="Mlenga V."/>
            <person name="Moru K."/>
            <person name="Mozes J."/>
            <person name="Mulrain L."/>
            <person name="Munson G."/>
            <person name="Naylor J."/>
            <person name="Newes C."/>
            <person name="Nguyen C."/>
            <person name="Nguyen N."/>
            <person name="Nguyen T."/>
            <person name="Nicol R."/>
            <person name="Nielsen C."/>
            <person name="Nizzari M."/>
            <person name="Norbu C."/>
            <person name="Norbu N."/>
            <person name="O'donnell P."/>
            <person name="Okoawo O."/>
            <person name="O'leary S."/>
            <person name="Omotosho B."/>
            <person name="O'neill K."/>
            <person name="Osman S."/>
            <person name="Parker S."/>
            <person name="Perrin D."/>
            <person name="Phunkhang P."/>
            <person name="Piqani B."/>
            <person name="Purcell S."/>
            <person name="Rachupka T."/>
            <person name="Ramasamy U."/>
            <person name="Rameau R."/>
            <person name="Ray V."/>
            <person name="Raymond C."/>
            <person name="Retta R."/>
            <person name="Richardson S."/>
            <person name="Rise C."/>
            <person name="Rodriguez J."/>
            <person name="Rogers J."/>
            <person name="Rogov P."/>
            <person name="Rutman M."/>
            <person name="Schupbach R."/>
            <person name="Seaman C."/>
            <person name="Settipalli S."/>
            <person name="Sharpe T."/>
            <person name="Sheridan J."/>
            <person name="Sherpa N."/>
            <person name="Shi J."/>
            <person name="Smirnov S."/>
            <person name="Smith C."/>
            <person name="Sougnez C."/>
            <person name="Spencer B."/>
            <person name="Stalker J."/>
            <person name="Stange-thomann N."/>
            <person name="Stavropoulos S."/>
            <person name="Stetson K."/>
            <person name="Stone C."/>
            <person name="Stone S."/>
            <person name="Stubbs M."/>
            <person name="Talamas J."/>
            <person name="Tchuinga P."/>
            <person name="Tenzing P."/>
            <person name="Tesfaye S."/>
            <person name="Theodore J."/>
            <person name="Thoulutsang Y."/>
            <person name="Topham K."/>
            <person name="Towey S."/>
            <person name="Tsamla T."/>
            <person name="Tsomo N."/>
            <person name="Vallee D."/>
            <person name="Vassiliev H."/>
            <person name="Venkataraman V."/>
            <person name="Vinson J."/>
            <person name="Vo A."/>
            <person name="Wade C."/>
            <person name="Wang S."/>
            <person name="Wangchuk T."/>
            <person name="Wangdi T."/>
            <person name="Whittaker C."/>
            <person name="Wilkinson J."/>
            <person name="Wu Y."/>
            <person name="Wyman D."/>
            <person name="Yadav S."/>
            <person name="Yang S."/>
            <person name="Yang X."/>
            <person name="Yeager S."/>
            <person name="Yee E."/>
            <person name="Young G."/>
            <person name="Zainoun J."/>
            <person name="Zembeck L."/>
            <person name="Zimmer A."/>
            <person name="Zody M."/>
            <person name="Lander E."/>
        </authorList>
    </citation>
    <scope>NUCLEOTIDE SEQUENCE [LARGE SCALE GENOMIC DNA]</scope>
</reference>